<comment type="caution">
    <text evidence="14">Lacks conserved residue(s) required for the propagation of feature annotation.</text>
</comment>
<feature type="disulfide bond" evidence="14">
    <location>
        <begin position="1107"/>
        <end position="1116"/>
    </location>
</feature>
<dbReference type="SMART" id="SM00181">
    <property type="entry name" value="EGF"/>
    <property type="match status" value="10"/>
</dbReference>
<feature type="domain" description="Laminin N-terminal" evidence="19">
    <location>
        <begin position="33"/>
        <end position="276"/>
    </location>
</feature>
<comment type="subunit">
    <text evidence="13">Laminin is a complex glycoprotein, consisting of three different polypeptide chains (alpha, beta, gamma), which are bound to each other by disulfide bonds into a cross-shaped molecule comprising one long and three short arms with globules at each end.</text>
</comment>
<feature type="domain" description="Laminin EGF-like" evidence="17">
    <location>
        <begin position="1295"/>
        <end position="1342"/>
    </location>
</feature>
<evidence type="ECO:0000256" key="5">
    <source>
        <dbReference type="ARBA" id="ARBA00022729"/>
    </source>
</evidence>
<feature type="domain" description="Laminin IV type A" evidence="18">
    <location>
        <begin position="629"/>
        <end position="811"/>
    </location>
</feature>
<dbReference type="InterPro" id="IPR008211">
    <property type="entry name" value="Laminin_N"/>
</dbReference>
<evidence type="ECO:0000256" key="4">
    <source>
        <dbReference type="ARBA" id="ARBA00022530"/>
    </source>
</evidence>
<feature type="domain" description="Laminin EGF-like" evidence="17">
    <location>
        <begin position="1005"/>
        <end position="1055"/>
    </location>
</feature>
<feature type="disulfide bond" evidence="14">
    <location>
        <begin position="551"/>
        <end position="560"/>
    </location>
</feature>
<keyword evidence="21" id="KW-1185">Reference proteome</keyword>
<reference evidence="20 21" key="1">
    <citation type="submission" date="2019-01" db="EMBL/GenBank/DDBJ databases">
        <title>Draft Genome and Complete Hox-Cluster Characterization of the Sterlet Sturgeon (Acipenser ruthenus).</title>
        <authorList>
            <person name="Wei Q."/>
        </authorList>
    </citation>
    <scope>NUCLEOTIDE SEQUENCE [LARGE SCALE GENOMIC DNA]</scope>
    <source>
        <strain evidence="20">WHYD16114868_AA</strain>
        <tissue evidence="20">Blood</tissue>
    </source>
</reference>
<feature type="domain" description="Laminin EGF-like" evidence="17">
    <location>
        <begin position="949"/>
        <end position="1004"/>
    </location>
</feature>
<dbReference type="InterPro" id="IPR050440">
    <property type="entry name" value="Laminin/Netrin_ECM"/>
</dbReference>
<feature type="disulfide bond" evidence="14">
    <location>
        <begin position="973"/>
        <end position="982"/>
    </location>
</feature>
<evidence type="ECO:0000256" key="11">
    <source>
        <dbReference type="ARBA" id="ARBA00023180"/>
    </source>
</evidence>
<evidence type="ECO:0000256" key="12">
    <source>
        <dbReference type="ARBA" id="ARBA00023292"/>
    </source>
</evidence>
<dbReference type="PANTHER" id="PTHR10574">
    <property type="entry name" value="NETRIN/LAMININ-RELATED"/>
    <property type="match status" value="1"/>
</dbReference>
<evidence type="ECO:0000256" key="15">
    <source>
        <dbReference type="SAM" id="Coils"/>
    </source>
</evidence>
<feature type="domain" description="Laminin EGF-like" evidence="17">
    <location>
        <begin position="1196"/>
        <end position="1246"/>
    </location>
</feature>
<evidence type="ECO:0000259" key="19">
    <source>
        <dbReference type="PROSITE" id="PS51117"/>
    </source>
</evidence>
<keyword evidence="10 14" id="KW-1015">Disulfide bond</keyword>
<dbReference type="InterPro" id="IPR000742">
    <property type="entry name" value="EGF"/>
</dbReference>
<dbReference type="EMBL" id="SCEB01001512">
    <property type="protein sequence ID" value="RXM96664.1"/>
    <property type="molecule type" value="Genomic_DNA"/>
</dbReference>
<keyword evidence="5 16" id="KW-0732">Signal</keyword>
<feature type="coiled-coil region" evidence="15">
    <location>
        <begin position="1347"/>
        <end position="1374"/>
    </location>
</feature>
<dbReference type="SMART" id="SM00136">
    <property type="entry name" value="LamNT"/>
    <property type="match status" value="2"/>
</dbReference>
<dbReference type="SUPFAM" id="SSF57196">
    <property type="entry name" value="EGF/Laminin"/>
    <property type="match status" value="13"/>
</dbReference>
<evidence type="ECO:0000256" key="9">
    <source>
        <dbReference type="ARBA" id="ARBA00023054"/>
    </source>
</evidence>
<feature type="disulfide bond" evidence="14">
    <location>
        <begin position="1295"/>
        <end position="1307"/>
    </location>
</feature>
<keyword evidence="3" id="KW-0964">Secreted</keyword>
<evidence type="ECO:0000256" key="8">
    <source>
        <dbReference type="ARBA" id="ARBA00022889"/>
    </source>
</evidence>
<evidence type="ECO:0000259" key="17">
    <source>
        <dbReference type="PROSITE" id="PS50027"/>
    </source>
</evidence>
<gene>
    <name evidence="20" type="ORF">EOD39_15407</name>
</gene>
<dbReference type="PANTHER" id="PTHR10574:SF240">
    <property type="entry name" value="LAMININ SUBUNIT GAMMA-3"/>
    <property type="match status" value="1"/>
</dbReference>
<dbReference type="FunFam" id="2.10.25.10:FF:000166">
    <property type="entry name" value="laminin subunit gamma-1"/>
    <property type="match status" value="1"/>
</dbReference>
<dbReference type="PRINTS" id="PR00011">
    <property type="entry name" value="EGFLAMININ"/>
</dbReference>
<comment type="caution">
    <text evidence="20">The sequence shown here is derived from an EMBL/GenBank/DDBJ whole genome shotgun (WGS) entry which is preliminary data.</text>
</comment>
<feature type="domain" description="Laminin N-terminal" evidence="19">
    <location>
        <begin position="307"/>
        <end position="463"/>
    </location>
</feature>
<accession>A0A662YIS6</accession>
<feature type="disulfide bond" evidence="14">
    <location>
        <begin position="1247"/>
        <end position="1259"/>
    </location>
</feature>
<keyword evidence="6" id="KW-0677">Repeat</keyword>
<dbReference type="PROSITE" id="PS51117">
    <property type="entry name" value="LAMININ_NTER"/>
    <property type="match status" value="2"/>
</dbReference>
<dbReference type="Proteomes" id="UP000289886">
    <property type="component" value="Unassembled WGS sequence"/>
</dbReference>
<feature type="domain" description="Laminin EGF-like" evidence="17">
    <location>
        <begin position="1085"/>
        <end position="1139"/>
    </location>
</feature>
<sequence length="1793" mass="197712">MGCFLLGLLLPLLSLKPVRVLGAMDSCWDDLGRANRCMPRFENAVFNRTVIASNVCGSPPEDYCKQTGSSKSCHRCDAMHPSLHHNATYLNDFHNDEEPTWWQSQSMFHGVQYPNSVNLTLHLGKSYEISYIRLKFHTSRPESFAIYKRTHEGGSWIPYQYYSATCGKTYRRNGKGYLRPGEDEQQATCTDEFSDISPLTGGNVAFSTLEGRPSAYNFDHSPVLQAGGKSYEISYIRLKFHTSRPESFAIYKRTHEGGSWIPYQYYSATCGKTYRRNGKGYLRPGEDEQQATCTDEFSDISPLTGGNVAFSTLEGRPRKSYEISYIRLKFHTSRPESFAIYKRTHEGGSWIPYQYYSATCGKTYRRNGKGYLRPGEDEQQATCTDEFSDISPLTGGNVAFSTLEGRPSAYNFDHSPVLQDWVTATDLLISLNRLNTFGDEFFKDPNVLRSYYYAISDFSFQIQPPCIWVFKHASECVSNEIVRLVCNCQHNTAGPDCEKCQPFFHDRPWARATADSANECLPCNCSGRSEDCHFDAELYRGTGHGGHCVNCRDGTAGPNCERCKENFHRSSPKDACLPCNCSVVGSSSLQCGGDGNCICKLSVTGEKCDSCQPGYHSLTEGGCRPCACHPAGSVGLCNPLNGQCSCKENMEGYQCDSCFCYGHSAACTSAVQYSAFSITSDFTEGKFLGDKLLSYGQPLSLTFKGESEELLPSFVTLIIEGSGMRMSARLFPQNKTVTDSHPQQTFVFRLHEGQAGQQIPLSSFEFHRLLSNLTAIKISNAGGHSYTAQLSEVTLVSAAPGLEPPAPWVEECICPQGYVGQFCEFCAPGYKRETPSDGPFTRCVPCTCNQHGVCDGETGLCQCRDNTVGPTCERCADGFYGNPLLGTSGDCQPCPCPHQSSCAVIPDTGEVVCTECPPGQRGTRCEMCDDGFHGDPRGVRGQWKPCRPCQCSGNVDPNAVGVCDHATGRCLKCLHNTEGDRCERCKDGYYGNALDRETLHKCRPCNCSPSGSVSPSAGCGAQTGQCECLSHVTGRDCGHCETGFFNLRPGEGCQRDNTVGPTCERCADGFYGNPLLGTSGDCQPCPCPHQSSCAVIPDTGEVVCTECPPGQRGTRCEMCDDGFHGDPRGVRGQWKPCRPCQCSGNVDPNAVGVCDHATGRCLKCLHNTEGDRCERCKDGYYGNALDRETLHKCRPCNCSPSGSVSPSAGCGAQTGQCECLSHVTGRDCGHCETGFFNLRPGEGCQRCTCNPTGSVSSACHPITGQCSCRPGVEGSACDSCRKGFFSFSARGCRACNCSPMGSVTMQCHGNGTCLCREGFVGYKCDQCKVNYFHSRATHQCEECPVCYGLVRDEAAKLKEKLQALEEELKKYDCQSHRGYEHYPVQREGSLSNSLEDLLAMQNARDAFLNQFMELETSVRTIQERLSNISRDLNCSGAGNDKHCSALNDTGSSIQATQGQLQLARETLDNMVIPYDLPREPNKWTILVNESQVLAVSQKSLADYMESIAKKALWASKQTLSLLSTIVEDHSTESYVRDLAGQFFDMHEAKANLTESVEETLTEAKKTYSSVQRINTEIAEVLTNITDSHREVIPYDLPREPNKWTILVNESQVLAVGQKSLADYMESIAKKALWASKQTLSLLSTIVKDHSTESYVRDLAGQFFDMHEAKANLTESVEETLTEAKKTYSSVQRINTEIAEVLTNITDSHREVNERFESLLNETETQLRILQLGVQSEGLGLRIQTLQEAARQQESQMKEMEKDIVEILEEKINLEDIVQNFPEGCFNRPQTGRQ</sequence>
<dbReference type="FunFam" id="2.10.25.10:FF:000758">
    <property type="entry name" value="Laminin subunit gamma 1"/>
    <property type="match status" value="1"/>
</dbReference>
<feature type="disulfide bond" evidence="14">
    <location>
        <begin position="916"/>
        <end position="925"/>
    </location>
</feature>
<dbReference type="SMART" id="SM00281">
    <property type="entry name" value="LamB"/>
    <property type="match status" value="1"/>
</dbReference>
<dbReference type="FunFam" id="2.10.25.10:FF:000163">
    <property type="entry name" value="laminin subunit gamma-1"/>
    <property type="match status" value="1"/>
</dbReference>
<evidence type="ECO:0000256" key="13">
    <source>
        <dbReference type="ARBA" id="ARBA00065619"/>
    </source>
</evidence>
<keyword evidence="7" id="KW-0084">Basement membrane</keyword>
<feature type="disulfide bond" evidence="14">
    <location>
        <begin position="1028"/>
        <end position="1037"/>
    </location>
</feature>
<evidence type="ECO:0000256" key="3">
    <source>
        <dbReference type="ARBA" id="ARBA00022525"/>
    </source>
</evidence>
<feature type="disulfide bond" evidence="14">
    <location>
        <begin position="599"/>
        <end position="608"/>
    </location>
</feature>
<comment type="subcellular location">
    <subcellularLocation>
        <location evidence="2">Secreted</location>
        <location evidence="2">Extracellular space</location>
        <location evidence="2">Extracellular matrix</location>
        <location evidence="2">Basement membrane</location>
    </subcellularLocation>
</comment>
<dbReference type="InterPro" id="IPR002049">
    <property type="entry name" value="LE_dom"/>
</dbReference>
<keyword evidence="9 15" id="KW-0175">Coiled coil</keyword>
<evidence type="ECO:0000256" key="1">
    <source>
        <dbReference type="ARBA" id="ARBA00002418"/>
    </source>
</evidence>
<evidence type="ECO:0000256" key="2">
    <source>
        <dbReference type="ARBA" id="ARBA00004302"/>
    </source>
</evidence>
<dbReference type="Pfam" id="PF00052">
    <property type="entry name" value="Laminin_B"/>
    <property type="match status" value="1"/>
</dbReference>
<keyword evidence="8" id="KW-0130">Cell adhesion</keyword>
<feature type="disulfide bond" evidence="14">
    <location>
        <begin position="1164"/>
        <end position="1173"/>
    </location>
</feature>
<feature type="disulfide bond" evidence="14">
    <location>
        <begin position="1249"/>
        <end position="1266"/>
    </location>
</feature>
<feature type="domain" description="Laminin EGF-like" evidence="17">
    <location>
        <begin position="846"/>
        <end position="893"/>
    </location>
</feature>
<dbReference type="Pfam" id="PF00053">
    <property type="entry name" value="EGF_laminin"/>
    <property type="match status" value="14"/>
</dbReference>
<feature type="coiled-coil region" evidence="15">
    <location>
        <begin position="1742"/>
        <end position="1776"/>
    </location>
</feature>
<dbReference type="FunFam" id="2.10.25.10:FF:000067">
    <property type="entry name" value="Laminin subunit gamma 1"/>
    <property type="match status" value="1"/>
</dbReference>
<dbReference type="PROSITE" id="PS50027">
    <property type="entry name" value="EGF_LAM_2"/>
    <property type="match status" value="11"/>
</dbReference>
<keyword evidence="12 14" id="KW-0424">Laminin EGF-like domain</keyword>
<keyword evidence="4" id="KW-0272">Extracellular matrix</keyword>
<feature type="disulfide bond" evidence="14">
    <location>
        <begin position="1087"/>
        <end position="1104"/>
    </location>
</feature>
<dbReference type="Gene3D" id="2.60.120.260">
    <property type="entry name" value="Galactose-binding domain-like"/>
    <property type="match status" value="3"/>
</dbReference>
<feature type="disulfide bond" evidence="14">
    <location>
        <begin position="579"/>
        <end position="591"/>
    </location>
</feature>
<comment type="function">
    <text evidence="1">Binding to cells via a high affinity receptor, laminin is thought to mediate the attachment, migration and organization of cells into tissues during embryonic development by interacting with other extracellular matrix components.</text>
</comment>
<feature type="disulfide bond" evidence="14">
    <location>
        <begin position="1268"/>
        <end position="1277"/>
    </location>
</feature>
<dbReference type="GO" id="GO:0007411">
    <property type="term" value="P:axon guidance"/>
    <property type="evidence" value="ECO:0007669"/>
    <property type="project" value="TreeGrafter"/>
</dbReference>
<evidence type="ECO:0000313" key="20">
    <source>
        <dbReference type="EMBL" id="RXM96664.1"/>
    </source>
</evidence>
<dbReference type="InterPro" id="IPR056863">
    <property type="entry name" value="LMN_ATRN_NET-like_EGF"/>
</dbReference>
<feature type="domain" description="Laminin EGF-like" evidence="17">
    <location>
        <begin position="894"/>
        <end position="948"/>
    </location>
</feature>
<feature type="domain" description="Laminin EGF-like" evidence="17">
    <location>
        <begin position="523"/>
        <end position="578"/>
    </location>
</feature>
<name>A0A662YIS6_ACIRT</name>
<evidence type="ECO:0000259" key="18">
    <source>
        <dbReference type="PROSITE" id="PS51115"/>
    </source>
</evidence>
<dbReference type="PROSITE" id="PS01248">
    <property type="entry name" value="EGF_LAM_1"/>
    <property type="match status" value="5"/>
</dbReference>
<feature type="domain" description="Laminin EGF-like" evidence="17">
    <location>
        <begin position="1140"/>
        <end position="1195"/>
    </location>
</feature>
<evidence type="ECO:0000256" key="16">
    <source>
        <dbReference type="SAM" id="SignalP"/>
    </source>
</evidence>
<evidence type="ECO:0000313" key="21">
    <source>
        <dbReference type="Proteomes" id="UP000289886"/>
    </source>
</evidence>
<proteinExistence type="predicted"/>
<dbReference type="GO" id="GO:0005604">
    <property type="term" value="C:basement membrane"/>
    <property type="evidence" value="ECO:0007669"/>
    <property type="project" value="UniProtKB-SubCell"/>
</dbReference>
<dbReference type="FunFam" id="2.10.25.10:FF:000769">
    <property type="entry name" value="Laminin subunit gamma-1"/>
    <property type="match status" value="2"/>
</dbReference>
<feature type="disulfide bond" evidence="14">
    <location>
        <begin position="863"/>
        <end position="872"/>
    </location>
</feature>
<dbReference type="GO" id="GO:0009887">
    <property type="term" value="P:animal organ morphogenesis"/>
    <property type="evidence" value="ECO:0007669"/>
    <property type="project" value="TreeGrafter"/>
</dbReference>
<dbReference type="FunFam" id="2.10.25.10:FF:000174">
    <property type="entry name" value="Laminin subunit gamma-1"/>
    <property type="match status" value="2"/>
</dbReference>
<keyword evidence="11" id="KW-0325">Glycoprotein</keyword>
<evidence type="ECO:0000256" key="7">
    <source>
        <dbReference type="ARBA" id="ARBA00022869"/>
    </source>
</evidence>
<feature type="disulfide bond" evidence="14">
    <location>
        <begin position="896"/>
        <end position="913"/>
    </location>
</feature>
<feature type="domain" description="Laminin EGF-like" evidence="17">
    <location>
        <begin position="1247"/>
        <end position="1294"/>
    </location>
</feature>
<dbReference type="InterPro" id="IPR000034">
    <property type="entry name" value="Laminin_IV"/>
</dbReference>
<dbReference type="Gene3D" id="2.10.25.10">
    <property type="entry name" value="Laminin"/>
    <property type="match status" value="13"/>
</dbReference>
<dbReference type="Pfam" id="PF00055">
    <property type="entry name" value="Laminin_N"/>
    <property type="match status" value="3"/>
</dbReference>
<feature type="chain" id="PRO_5024992998" evidence="16">
    <location>
        <begin position="23"/>
        <end position="1793"/>
    </location>
</feature>
<dbReference type="Pfam" id="PF24973">
    <property type="entry name" value="EGF_LMN_ATRN"/>
    <property type="match status" value="1"/>
</dbReference>
<dbReference type="GO" id="GO:0009888">
    <property type="term" value="P:tissue development"/>
    <property type="evidence" value="ECO:0007669"/>
    <property type="project" value="TreeGrafter"/>
</dbReference>
<dbReference type="FunFam" id="2.10.25.10:FF:000105">
    <property type="entry name" value="laminin subunit gamma-1"/>
    <property type="match status" value="2"/>
</dbReference>
<dbReference type="PROSITE" id="PS51115">
    <property type="entry name" value="LAMININ_IVA"/>
    <property type="match status" value="1"/>
</dbReference>
<evidence type="ECO:0000256" key="6">
    <source>
        <dbReference type="ARBA" id="ARBA00022737"/>
    </source>
</evidence>
<feature type="disulfide bond" evidence="14">
    <location>
        <begin position="1315"/>
        <end position="1324"/>
    </location>
</feature>
<dbReference type="SMART" id="SM00180">
    <property type="entry name" value="EGF_Lam"/>
    <property type="match status" value="14"/>
</dbReference>
<evidence type="ECO:0000256" key="10">
    <source>
        <dbReference type="ARBA" id="ARBA00023157"/>
    </source>
</evidence>
<dbReference type="GO" id="GO:0007155">
    <property type="term" value="P:cell adhesion"/>
    <property type="evidence" value="ECO:0007669"/>
    <property type="project" value="UniProtKB-KW"/>
</dbReference>
<organism evidence="20 21">
    <name type="scientific">Acipenser ruthenus</name>
    <name type="common">Sterlet sturgeon</name>
    <dbReference type="NCBI Taxonomy" id="7906"/>
    <lineage>
        <taxon>Eukaryota</taxon>
        <taxon>Metazoa</taxon>
        <taxon>Chordata</taxon>
        <taxon>Craniata</taxon>
        <taxon>Vertebrata</taxon>
        <taxon>Euteleostomi</taxon>
        <taxon>Actinopterygii</taxon>
        <taxon>Chondrostei</taxon>
        <taxon>Acipenseriformes</taxon>
        <taxon>Acipenseridae</taxon>
        <taxon>Acipenser</taxon>
    </lineage>
</organism>
<feature type="signal peptide" evidence="16">
    <location>
        <begin position="1"/>
        <end position="22"/>
    </location>
</feature>
<dbReference type="CDD" id="cd00055">
    <property type="entry name" value="EGF_Lam"/>
    <property type="match status" value="12"/>
</dbReference>
<protein>
    <submittedName>
        <fullName evidence="20">Laminin subunit gamma-1</fullName>
    </submittedName>
</protein>
<evidence type="ECO:0000256" key="14">
    <source>
        <dbReference type="PROSITE-ProRule" id="PRU00460"/>
    </source>
</evidence>
<feature type="disulfide bond" evidence="14">
    <location>
        <begin position="1219"/>
        <end position="1228"/>
    </location>
</feature>
<feature type="domain" description="Laminin EGF-like" evidence="17">
    <location>
        <begin position="579"/>
        <end position="625"/>
    </location>
</feature>